<feature type="region of interest" description="Disordered" evidence="2">
    <location>
        <begin position="34"/>
        <end position="157"/>
    </location>
</feature>
<keyword evidence="4" id="KW-1185">Reference proteome</keyword>
<protein>
    <submittedName>
        <fullName evidence="3">Uncharacterized protein</fullName>
    </submittedName>
</protein>
<organism evidence="3 4">
    <name type="scientific">Papaver nudicaule</name>
    <name type="common">Iceland poppy</name>
    <dbReference type="NCBI Taxonomy" id="74823"/>
    <lineage>
        <taxon>Eukaryota</taxon>
        <taxon>Viridiplantae</taxon>
        <taxon>Streptophyta</taxon>
        <taxon>Embryophyta</taxon>
        <taxon>Tracheophyta</taxon>
        <taxon>Spermatophyta</taxon>
        <taxon>Magnoliopsida</taxon>
        <taxon>Ranunculales</taxon>
        <taxon>Papaveraceae</taxon>
        <taxon>Papaveroideae</taxon>
        <taxon>Papaver</taxon>
    </lineage>
</organism>
<gene>
    <name evidence="3" type="ORF">MKW94_029354</name>
</gene>
<feature type="coiled-coil region" evidence="1">
    <location>
        <begin position="202"/>
        <end position="232"/>
    </location>
</feature>
<keyword evidence="1" id="KW-0175">Coiled coil</keyword>
<evidence type="ECO:0000256" key="2">
    <source>
        <dbReference type="SAM" id="MobiDB-lite"/>
    </source>
</evidence>
<sequence length="259" mass="29067">MDQCVLEQIVSINLSGISDTSLPTDLEHRFSKLKSFPGTNLKPEIPQNPVSKSVENTQSLSPNEEIGSPSNPNQVNTSSKIKSFPGTNPKTEIPQNQVVSPNKEISSFSPSNSNQVKKSSSFGAKPKSKQAFVRSFSSSSDSSSKENSSSSSSKQNCFFWCSPKKVSRKQGKETRVPKGIEMDPFEWDKDNEFISDFTSFSLKEQKKKLKKVMREQEKINREAEEIVEWAKQASSRIEVSEIEDLLTDDDFDGDYDKFK</sequence>
<dbReference type="AlphaFoldDB" id="A0AA41SAC9"/>
<evidence type="ECO:0000313" key="4">
    <source>
        <dbReference type="Proteomes" id="UP001177140"/>
    </source>
</evidence>
<proteinExistence type="predicted"/>
<dbReference type="Proteomes" id="UP001177140">
    <property type="component" value="Unassembled WGS sequence"/>
</dbReference>
<feature type="compositionally biased region" description="Low complexity" evidence="2">
    <location>
        <begin position="135"/>
        <end position="153"/>
    </location>
</feature>
<dbReference type="PANTHER" id="PTHR35692:SF1">
    <property type="entry name" value="F26F24.11"/>
    <property type="match status" value="1"/>
</dbReference>
<reference evidence="3" key="1">
    <citation type="submission" date="2022-03" db="EMBL/GenBank/DDBJ databases">
        <title>A functionally conserved STORR gene fusion in Papaver species that diverged 16.8 million years ago.</title>
        <authorList>
            <person name="Catania T."/>
        </authorList>
    </citation>
    <scope>NUCLEOTIDE SEQUENCE</scope>
    <source>
        <strain evidence="3">S-191538</strain>
    </source>
</reference>
<accession>A0AA41SAC9</accession>
<name>A0AA41SAC9_PAPNU</name>
<evidence type="ECO:0000256" key="1">
    <source>
        <dbReference type="SAM" id="Coils"/>
    </source>
</evidence>
<dbReference type="EMBL" id="JAJJMA010108955">
    <property type="protein sequence ID" value="MCL7031125.1"/>
    <property type="molecule type" value="Genomic_DNA"/>
</dbReference>
<comment type="caution">
    <text evidence="3">The sequence shown here is derived from an EMBL/GenBank/DDBJ whole genome shotgun (WGS) entry which is preliminary data.</text>
</comment>
<evidence type="ECO:0000313" key="3">
    <source>
        <dbReference type="EMBL" id="MCL7031125.1"/>
    </source>
</evidence>
<dbReference type="PANTHER" id="PTHR35692">
    <property type="entry name" value="F26F24.11"/>
    <property type="match status" value="1"/>
</dbReference>
<feature type="compositionally biased region" description="Polar residues" evidence="2">
    <location>
        <begin position="48"/>
        <end position="122"/>
    </location>
</feature>